<reference evidence="3" key="1">
    <citation type="submission" date="2019-11" db="EMBL/GenBank/DDBJ databases">
        <title>Complete genome sequence of Corynebacterium kalinowskii 1959, a novel Corynebacterium species isolated from soil of a small paddock in Vilsendorf, Germany.</title>
        <authorList>
            <person name="Schaffert L."/>
            <person name="Ruwe M."/>
            <person name="Milse J."/>
            <person name="Hanuschka K."/>
            <person name="Ortseifen V."/>
            <person name="Droste J."/>
            <person name="Brandt D."/>
            <person name="Schlueter L."/>
            <person name="Kutter Y."/>
            <person name="Vinke S."/>
            <person name="Viehoefer P."/>
            <person name="Jacob L."/>
            <person name="Luebke N.-C."/>
            <person name="Schulte-Berndt E."/>
            <person name="Hain C."/>
            <person name="Linder M."/>
            <person name="Schmidt P."/>
            <person name="Wollenschlaeger L."/>
            <person name="Luttermann T."/>
            <person name="Thieme E."/>
            <person name="Hassa J."/>
            <person name="Haak M."/>
            <person name="Wittchen M."/>
            <person name="Mentz A."/>
            <person name="Persicke M."/>
            <person name="Busche T."/>
            <person name="Ruckert C."/>
        </authorList>
    </citation>
    <scope>NUCLEOTIDE SEQUENCE [LARGE SCALE GENOMIC DNA]</scope>
    <source>
        <strain evidence="3">1959</strain>
    </source>
</reference>
<sequence length="61" mass="7111">MMTKRMIPWLWFRLVVILGFFIFVMIKGMPLIGLIAIGLFVLSALQLRTAYRSQTPQEPQQ</sequence>
<keyword evidence="1" id="KW-1133">Transmembrane helix</keyword>
<accession>A0A6B8VKG0</accession>
<protein>
    <submittedName>
        <fullName evidence="2">Uncharacterized protein</fullName>
    </submittedName>
</protein>
<dbReference type="AlphaFoldDB" id="A0A6B8VKG0"/>
<name>A0A6B8VKG0_9CORY</name>
<proteinExistence type="predicted"/>
<evidence type="ECO:0000256" key="1">
    <source>
        <dbReference type="SAM" id="Phobius"/>
    </source>
</evidence>
<dbReference type="KEGG" id="ckw:CKALI_05470"/>
<keyword evidence="3" id="KW-1185">Reference proteome</keyword>
<keyword evidence="1" id="KW-0472">Membrane</keyword>
<feature type="transmembrane region" description="Helical" evidence="1">
    <location>
        <begin position="32"/>
        <end position="51"/>
    </location>
</feature>
<dbReference type="Proteomes" id="UP000427071">
    <property type="component" value="Chromosome"/>
</dbReference>
<dbReference type="EMBL" id="CP046452">
    <property type="protein sequence ID" value="QGU01964.1"/>
    <property type="molecule type" value="Genomic_DNA"/>
</dbReference>
<feature type="transmembrane region" description="Helical" evidence="1">
    <location>
        <begin position="7"/>
        <end position="26"/>
    </location>
</feature>
<keyword evidence="1" id="KW-0812">Transmembrane</keyword>
<dbReference type="RefSeq" id="WP_156192328.1">
    <property type="nucleotide sequence ID" value="NZ_CP046452.1"/>
</dbReference>
<evidence type="ECO:0000313" key="3">
    <source>
        <dbReference type="Proteomes" id="UP000427071"/>
    </source>
</evidence>
<organism evidence="2 3">
    <name type="scientific">Corynebacterium kalinowskii</name>
    <dbReference type="NCBI Taxonomy" id="2675216"/>
    <lineage>
        <taxon>Bacteria</taxon>
        <taxon>Bacillati</taxon>
        <taxon>Actinomycetota</taxon>
        <taxon>Actinomycetes</taxon>
        <taxon>Mycobacteriales</taxon>
        <taxon>Corynebacteriaceae</taxon>
        <taxon>Corynebacterium</taxon>
    </lineage>
</organism>
<evidence type="ECO:0000313" key="2">
    <source>
        <dbReference type="EMBL" id="QGU01964.1"/>
    </source>
</evidence>
<gene>
    <name evidence="2" type="ORF">CKALI_05470</name>
</gene>